<dbReference type="GO" id="GO:0016887">
    <property type="term" value="F:ATP hydrolysis activity"/>
    <property type="evidence" value="ECO:0007669"/>
    <property type="project" value="InterPro"/>
</dbReference>
<accession>M5Q260</accession>
<dbReference type="RefSeq" id="WP_005986681.1">
    <property type="nucleotide sequence ID" value="NZ_AOSV01000020.1"/>
</dbReference>
<evidence type="ECO:0000256" key="5">
    <source>
        <dbReference type="SAM" id="MobiDB-lite"/>
    </source>
</evidence>
<gene>
    <name evidence="7" type="ORF">PCS_01979</name>
</gene>
<dbReference type="Pfam" id="PF00004">
    <property type="entry name" value="AAA"/>
    <property type="match status" value="1"/>
</dbReference>
<dbReference type="InterPro" id="IPR027417">
    <property type="entry name" value="P-loop_NTPase"/>
</dbReference>
<comment type="caution">
    <text evidence="7">The sequence shown here is derived from an EMBL/GenBank/DDBJ whole genome shotgun (WGS) entry which is preliminary data.</text>
</comment>
<sequence>MLQDYLRAGYPAILITTQEPHRLEELLPCQGWKFHVWDCIGGIRMAGRHQTLEEIQDPVEAINWLGNFKDTVLVAFNLHLFLDNPEVIQAIFNGVPKWKSVGSCLVMVSPTIQLRAEIEKLFTVIELPLPDEPTLFGIQGDIGKACNIRTNRKAARAARGLTEFEAEAAFALSAIEKRYFSTRVIARSKAQIIKKSGLMDTWEPTSIREVGGLDGLKKFIRSRAKALLPHTENLPRPKGILLVGIPGTGKSLSCKAAASILNWPLIRLDIGALKNSLVGESERRMREATKVIDAFGEAVIWLDEIEKGFAGVLGSGRSDGGTSASMFGHFLNWMQETKSPCLIMATANDISLLPPEFMRAGRFDATFFVDLPTNPERSEIIRIMNRKYGTEIPLSYVDKLAGYTGAEIEQIAKDSLFDGLDEAYKALVPLSRTMREKVQSLRDWAKTRARLANTPEPELQSGRKVRSGPVGIPAGPHKAILN</sequence>
<dbReference type="PANTHER" id="PTHR42960:SF1">
    <property type="entry name" value="YCF46 PROTEIN"/>
    <property type="match status" value="1"/>
</dbReference>
<keyword evidence="2" id="KW-0067">ATP-binding</keyword>
<dbReference type="InterPro" id="IPR003959">
    <property type="entry name" value="ATPase_AAA_core"/>
</dbReference>
<dbReference type="SUPFAM" id="SSF52540">
    <property type="entry name" value="P-loop containing nucleoside triphosphate hydrolases"/>
    <property type="match status" value="1"/>
</dbReference>
<evidence type="ECO:0000259" key="6">
    <source>
        <dbReference type="SMART" id="SM00382"/>
    </source>
</evidence>
<keyword evidence="1" id="KW-0547">Nucleotide-binding</keyword>
<reference evidence="7 8" key="1">
    <citation type="journal article" date="2013" name="Genome Announc.">
        <title>Draft Genome Sequence for Desulfovibrio africanus Strain PCS.</title>
        <authorList>
            <person name="Brown S.D."/>
            <person name="Utturkar S.M."/>
            <person name="Arkin A.P."/>
            <person name="Deutschbauer A.M."/>
            <person name="Elias D.A."/>
            <person name="Hazen T.C."/>
            <person name="Chakraborty R."/>
        </authorList>
    </citation>
    <scope>NUCLEOTIDE SEQUENCE [LARGE SCALE GENOMIC DNA]</scope>
    <source>
        <strain evidence="7 8">PCS</strain>
    </source>
</reference>
<dbReference type="Gene3D" id="3.40.50.300">
    <property type="entry name" value="P-loop containing nucleotide triphosphate hydrolases"/>
    <property type="match status" value="1"/>
</dbReference>
<dbReference type="Proteomes" id="UP000011922">
    <property type="component" value="Unassembled WGS sequence"/>
</dbReference>
<dbReference type="PANTHER" id="PTHR42960">
    <property type="entry name" value="YCF46 PROTEIN"/>
    <property type="match status" value="1"/>
</dbReference>
<evidence type="ECO:0000313" key="7">
    <source>
        <dbReference type="EMBL" id="EMG37143.1"/>
    </source>
</evidence>
<evidence type="ECO:0000313" key="8">
    <source>
        <dbReference type="Proteomes" id="UP000011922"/>
    </source>
</evidence>
<dbReference type="InterPro" id="IPR052381">
    <property type="entry name" value="AAA_domain_protein"/>
</dbReference>
<dbReference type="InterPro" id="IPR003593">
    <property type="entry name" value="AAA+_ATPase"/>
</dbReference>
<evidence type="ECO:0000256" key="2">
    <source>
        <dbReference type="ARBA" id="ARBA00022840"/>
    </source>
</evidence>
<evidence type="ECO:0000256" key="1">
    <source>
        <dbReference type="ARBA" id="ARBA00022741"/>
    </source>
</evidence>
<dbReference type="PATRIC" id="fig|1262666.3.peg.2005"/>
<feature type="domain" description="AAA+ ATPase" evidence="6">
    <location>
        <begin position="236"/>
        <end position="373"/>
    </location>
</feature>
<name>M5Q260_DESAF</name>
<dbReference type="SMART" id="SM00382">
    <property type="entry name" value="AAA"/>
    <property type="match status" value="1"/>
</dbReference>
<dbReference type="EMBL" id="AOSV01000020">
    <property type="protein sequence ID" value="EMG37143.1"/>
    <property type="molecule type" value="Genomic_DNA"/>
</dbReference>
<evidence type="ECO:0000256" key="4">
    <source>
        <dbReference type="ARBA" id="ARBA00040480"/>
    </source>
</evidence>
<dbReference type="AlphaFoldDB" id="M5Q260"/>
<evidence type="ECO:0000256" key="3">
    <source>
        <dbReference type="ARBA" id="ARBA00038088"/>
    </source>
</evidence>
<comment type="similarity">
    <text evidence="3">Belongs to the AAA ATPase family. Highly divergent.</text>
</comment>
<dbReference type="OrthoDB" id="9809379at2"/>
<feature type="region of interest" description="Disordered" evidence="5">
    <location>
        <begin position="452"/>
        <end position="482"/>
    </location>
</feature>
<organism evidence="7 8">
    <name type="scientific">Desulfocurvibacter africanus PCS</name>
    <dbReference type="NCBI Taxonomy" id="1262666"/>
    <lineage>
        <taxon>Bacteria</taxon>
        <taxon>Pseudomonadati</taxon>
        <taxon>Thermodesulfobacteriota</taxon>
        <taxon>Desulfovibrionia</taxon>
        <taxon>Desulfovibrionales</taxon>
        <taxon>Desulfovibrionaceae</taxon>
        <taxon>Desulfocurvibacter</taxon>
    </lineage>
</organism>
<proteinExistence type="inferred from homology"/>
<protein>
    <recommendedName>
        <fullName evidence="4">Uncharacterized AAA domain-containing protein ycf46</fullName>
    </recommendedName>
</protein>
<dbReference type="GO" id="GO:0005524">
    <property type="term" value="F:ATP binding"/>
    <property type="evidence" value="ECO:0007669"/>
    <property type="project" value="UniProtKB-KW"/>
</dbReference>